<keyword evidence="3" id="KW-1185">Reference proteome</keyword>
<reference evidence="2" key="1">
    <citation type="journal article" date="2023" name="G3 (Bethesda)">
        <title>A reference genome for the long-term kleptoplast-retaining sea slug Elysia crispata morphotype clarki.</title>
        <authorList>
            <person name="Eastman K.E."/>
            <person name="Pendleton A.L."/>
            <person name="Shaikh M.A."/>
            <person name="Suttiyut T."/>
            <person name="Ogas R."/>
            <person name="Tomko P."/>
            <person name="Gavelis G."/>
            <person name="Widhalm J.R."/>
            <person name="Wisecaver J.H."/>
        </authorList>
    </citation>
    <scope>NUCLEOTIDE SEQUENCE</scope>
    <source>
        <strain evidence="2">ECLA1</strain>
    </source>
</reference>
<name>A0AAE1DDV7_9GAST</name>
<feature type="compositionally biased region" description="Low complexity" evidence="1">
    <location>
        <begin position="52"/>
        <end position="65"/>
    </location>
</feature>
<evidence type="ECO:0000313" key="3">
    <source>
        <dbReference type="Proteomes" id="UP001283361"/>
    </source>
</evidence>
<evidence type="ECO:0000256" key="1">
    <source>
        <dbReference type="SAM" id="MobiDB-lite"/>
    </source>
</evidence>
<evidence type="ECO:0000313" key="2">
    <source>
        <dbReference type="EMBL" id="KAK3766936.1"/>
    </source>
</evidence>
<dbReference type="AlphaFoldDB" id="A0AAE1DDV7"/>
<dbReference type="Proteomes" id="UP001283361">
    <property type="component" value="Unassembled WGS sequence"/>
</dbReference>
<gene>
    <name evidence="2" type="ORF">RRG08_040455</name>
</gene>
<protein>
    <recommendedName>
        <fullName evidence="4">SAM domain-containing protein</fullName>
    </recommendedName>
</protein>
<feature type="region of interest" description="Disordered" evidence="1">
    <location>
        <begin position="1"/>
        <end position="93"/>
    </location>
</feature>
<accession>A0AAE1DDV7</accession>
<feature type="compositionally biased region" description="Polar residues" evidence="1">
    <location>
        <begin position="31"/>
        <end position="40"/>
    </location>
</feature>
<comment type="caution">
    <text evidence="2">The sequence shown here is derived from an EMBL/GenBank/DDBJ whole genome shotgun (WGS) entry which is preliminary data.</text>
</comment>
<dbReference type="EMBL" id="JAWDGP010004190">
    <property type="protein sequence ID" value="KAK3766936.1"/>
    <property type="molecule type" value="Genomic_DNA"/>
</dbReference>
<evidence type="ECO:0008006" key="4">
    <source>
        <dbReference type="Google" id="ProtNLM"/>
    </source>
</evidence>
<sequence length="252" mass="27605">MEETNSAQYENFDFSDTFESISSSPPPYENITISEYNSGGVTNGCHENKTASNNSSPMSSRSNTRNDNDGTTTSDAANVPILPEKENNSDYGNLQLEGGLDLLGESRTETARANLYTVKNDNHSSAAPGRQPFNMASALISLSNGTGTAKARAAKSLYSSPPSDSIPEEEIEIPNSCNISSFTCTQLANFLRCFNVEKRIIAHLYRKNVDGKRFSRLRDSELEDLGMKNPAIVFFRDKSSAKAAKKKPFFVL</sequence>
<proteinExistence type="predicted"/>
<organism evidence="2 3">
    <name type="scientific">Elysia crispata</name>
    <name type="common">lettuce slug</name>
    <dbReference type="NCBI Taxonomy" id="231223"/>
    <lineage>
        <taxon>Eukaryota</taxon>
        <taxon>Metazoa</taxon>
        <taxon>Spiralia</taxon>
        <taxon>Lophotrochozoa</taxon>
        <taxon>Mollusca</taxon>
        <taxon>Gastropoda</taxon>
        <taxon>Heterobranchia</taxon>
        <taxon>Euthyneura</taxon>
        <taxon>Panpulmonata</taxon>
        <taxon>Sacoglossa</taxon>
        <taxon>Placobranchoidea</taxon>
        <taxon>Plakobranchidae</taxon>
        <taxon>Elysia</taxon>
    </lineage>
</organism>